<dbReference type="AlphaFoldDB" id="A0A1F5SLD9"/>
<accession>A0A1F5SLD9</accession>
<evidence type="ECO:0000256" key="7">
    <source>
        <dbReference type="SAM" id="Phobius"/>
    </source>
</evidence>
<dbReference type="STRING" id="1797994.A2227_01500"/>
<evidence type="ECO:0000256" key="5">
    <source>
        <dbReference type="ARBA" id="ARBA00023136"/>
    </source>
</evidence>
<dbReference type="GO" id="GO:0005886">
    <property type="term" value="C:plasma membrane"/>
    <property type="evidence" value="ECO:0007669"/>
    <property type="project" value="UniProtKB-SubCell"/>
</dbReference>
<dbReference type="InterPro" id="IPR003838">
    <property type="entry name" value="ABC3_permease_C"/>
</dbReference>
<feature type="domain" description="ABC3 transporter permease C-terminal" evidence="8">
    <location>
        <begin position="292"/>
        <end position="410"/>
    </location>
</feature>
<evidence type="ECO:0000256" key="2">
    <source>
        <dbReference type="ARBA" id="ARBA00022475"/>
    </source>
</evidence>
<keyword evidence="2" id="KW-1003">Cell membrane</keyword>
<feature type="transmembrane region" description="Helical" evidence="7">
    <location>
        <begin position="334"/>
        <end position="362"/>
    </location>
</feature>
<name>A0A1F5SLD9_9BACT</name>
<evidence type="ECO:0000256" key="1">
    <source>
        <dbReference type="ARBA" id="ARBA00004651"/>
    </source>
</evidence>
<dbReference type="GO" id="GO:0022857">
    <property type="term" value="F:transmembrane transporter activity"/>
    <property type="evidence" value="ECO:0007669"/>
    <property type="project" value="TreeGrafter"/>
</dbReference>
<evidence type="ECO:0000256" key="4">
    <source>
        <dbReference type="ARBA" id="ARBA00022989"/>
    </source>
</evidence>
<organism evidence="10 11">
    <name type="scientific">Candidatus Falkowbacteria bacterium RIFOXYA2_FULL_47_19</name>
    <dbReference type="NCBI Taxonomy" id="1797994"/>
    <lineage>
        <taxon>Bacteria</taxon>
        <taxon>Candidatus Falkowiibacteriota</taxon>
    </lineage>
</organism>
<comment type="subcellular location">
    <subcellularLocation>
        <location evidence="1">Cell membrane</location>
        <topology evidence="1">Multi-pass membrane protein</topology>
    </subcellularLocation>
</comment>
<dbReference type="EMBL" id="MFGB01000007">
    <property type="protein sequence ID" value="OGF27505.1"/>
    <property type="molecule type" value="Genomic_DNA"/>
</dbReference>
<dbReference type="PANTHER" id="PTHR30572:SF4">
    <property type="entry name" value="ABC TRANSPORTER PERMEASE YTRF"/>
    <property type="match status" value="1"/>
</dbReference>
<comment type="caution">
    <text evidence="10">The sequence shown here is derived from an EMBL/GenBank/DDBJ whole genome shotgun (WGS) entry which is preliminary data.</text>
</comment>
<keyword evidence="4 7" id="KW-1133">Transmembrane helix</keyword>
<dbReference type="PANTHER" id="PTHR30572">
    <property type="entry name" value="MEMBRANE COMPONENT OF TRANSPORTER-RELATED"/>
    <property type="match status" value="1"/>
</dbReference>
<dbReference type="Pfam" id="PF02687">
    <property type="entry name" value="FtsX"/>
    <property type="match status" value="1"/>
</dbReference>
<protein>
    <recommendedName>
        <fullName evidence="12">Multidrug ABC transporter substrate-binding protein</fullName>
    </recommendedName>
</protein>
<keyword evidence="5 7" id="KW-0472">Membrane</keyword>
<evidence type="ECO:0000256" key="6">
    <source>
        <dbReference type="ARBA" id="ARBA00038076"/>
    </source>
</evidence>
<dbReference type="Pfam" id="PF12704">
    <property type="entry name" value="MacB_PCD"/>
    <property type="match status" value="1"/>
</dbReference>
<feature type="transmembrane region" description="Helical" evidence="7">
    <location>
        <begin position="288"/>
        <end position="313"/>
    </location>
</feature>
<feature type="domain" description="MacB-like periplasmic core" evidence="9">
    <location>
        <begin position="23"/>
        <end position="248"/>
    </location>
</feature>
<evidence type="ECO:0000313" key="10">
    <source>
        <dbReference type="EMBL" id="OGF27505.1"/>
    </source>
</evidence>
<proteinExistence type="inferred from homology"/>
<sequence length="417" mass="44798">MFSQYIQVVKTAVIALLSNKGRSFLTMLGIIIGVGAVIVIMAVGAGAQSLILNQVKSLGTNLIGIIPGYSEEDGPPASVMGIVITTLTYDDALALKEKKNVPNIEDVVAYYKGIGTLNWSSNSYDTNLNGCSSGYIAVEGGELESGRFFTEEENRSLTKVVVLGSTVKEELFGESEAVGQRIKVKTHMFEVIGVMAGRGTVAMQDYDDQVFIPLKTMQKVMAGVNHVSMIRAKIDHEDNTARALEDIKITLRERHEINDKSGKSDDFTVRSAAQALDMITTVTNALKYFLAAMAALSLLVGGIGIMNIMLVAVTERTREIGLRKAVGAKTADILSQFLFEAVTVTSIGGLFGIVGGTLLSYLIALVAKFLGYDWAFAVSLSSVVLAVGVSMLVGLIFGLYPARKASRLEPVEALRYE</sequence>
<feature type="transmembrane region" description="Helical" evidence="7">
    <location>
        <begin position="374"/>
        <end position="400"/>
    </location>
</feature>
<dbReference type="Proteomes" id="UP000178367">
    <property type="component" value="Unassembled WGS sequence"/>
</dbReference>
<evidence type="ECO:0000256" key="3">
    <source>
        <dbReference type="ARBA" id="ARBA00022692"/>
    </source>
</evidence>
<evidence type="ECO:0000259" key="8">
    <source>
        <dbReference type="Pfam" id="PF02687"/>
    </source>
</evidence>
<comment type="similarity">
    <text evidence="6">Belongs to the ABC-4 integral membrane protein family.</text>
</comment>
<feature type="transmembrane region" description="Helical" evidence="7">
    <location>
        <begin position="24"/>
        <end position="47"/>
    </location>
</feature>
<evidence type="ECO:0008006" key="12">
    <source>
        <dbReference type="Google" id="ProtNLM"/>
    </source>
</evidence>
<reference evidence="10 11" key="1">
    <citation type="journal article" date="2016" name="Nat. Commun.">
        <title>Thousands of microbial genomes shed light on interconnected biogeochemical processes in an aquifer system.</title>
        <authorList>
            <person name="Anantharaman K."/>
            <person name="Brown C.T."/>
            <person name="Hug L.A."/>
            <person name="Sharon I."/>
            <person name="Castelle C.J."/>
            <person name="Probst A.J."/>
            <person name="Thomas B.C."/>
            <person name="Singh A."/>
            <person name="Wilkins M.J."/>
            <person name="Karaoz U."/>
            <person name="Brodie E.L."/>
            <person name="Williams K.H."/>
            <person name="Hubbard S.S."/>
            <person name="Banfield J.F."/>
        </authorList>
    </citation>
    <scope>NUCLEOTIDE SEQUENCE [LARGE SCALE GENOMIC DNA]</scope>
</reference>
<dbReference type="InterPro" id="IPR025857">
    <property type="entry name" value="MacB_PCD"/>
</dbReference>
<gene>
    <name evidence="10" type="ORF">A2227_01500</name>
</gene>
<keyword evidence="3 7" id="KW-0812">Transmembrane</keyword>
<evidence type="ECO:0000259" key="9">
    <source>
        <dbReference type="Pfam" id="PF12704"/>
    </source>
</evidence>
<dbReference type="InterPro" id="IPR050250">
    <property type="entry name" value="Macrolide_Exporter_MacB"/>
</dbReference>
<evidence type="ECO:0000313" key="11">
    <source>
        <dbReference type="Proteomes" id="UP000178367"/>
    </source>
</evidence>